<accession>A0A0L8FVT6</accession>
<dbReference type="AlphaFoldDB" id="A0A0L8FVT6"/>
<name>A0A0L8FVT6_OCTBM</name>
<proteinExistence type="predicted"/>
<organism evidence="1">
    <name type="scientific">Octopus bimaculoides</name>
    <name type="common">California two-spotted octopus</name>
    <dbReference type="NCBI Taxonomy" id="37653"/>
    <lineage>
        <taxon>Eukaryota</taxon>
        <taxon>Metazoa</taxon>
        <taxon>Spiralia</taxon>
        <taxon>Lophotrochozoa</taxon>
        <taxon>Mollusca</taxon>
        <taxon>Cephalopoda</taxon>
        <taxon>Coleoidea</taxon>
        <taxon>Octopodiformes</taxon>
        <taxon>Octopoda</taxon>
        <taxon>Incirrata</taxon>
        <taxon>Octopodidae</taxon>
        <taxon>Octopus</taxon>
    </lineage>
</organism>
<reference evidence="1" key="1">
    <citation type="submission" date="2015-07" db="EMBL/GenBank/DDBJ databases">
        <title>MeaNS - Measles Nucleotide Surveillance Program.</title>
        <authorList>
            <person name="Tran T."/>
            <person name="Druce J."/>
        </authorList>
    </citation>
    <scope>NUCLEOTIDE SEQUENCE</scope>
    <source>
        <strain evidence="1">UCB-OBI-ISO-001</strain>
        <tissue evidence="1">Gonad</tissue>
    </source>
</reference>
<protein>
    <submittedName>
        <fullName evidence="1">Uncharacterized protein</fullName>
    </submittedName>
</protein>
<gene>
    <name evidence="1" type="ORF">OCBIM_22006488mg</name>
</gene>
<dbReference type="EMBL" id="KQ425942">
    <property type="protein sequence ID" value="KOF68813.1"/>
    <property type="molecule type" value="Genomic_DNA"/>
</dbReference>
<sequence length="46" mass="5247">MKIFARIYTVTIANIYSQQKVMVANLRAPQKMIVATLSPQKKFAMC</sequence>
<evidence type="ECO:0000313" key="1">
    <source>
        <dbReference type="EMBL" id="KOF68813.1"/>
    </source>
</evidence>